<evidence type="ECO:0000313" key="2">
    <source>
        <dbReference type="Proteomes" id="UP000266234"/>
    </source>
</evidence>
<dbReference type="EMBL" id="PXOG01000037">
    <property type="protein sequence ID" value="RGP80044.1"/>
    <property type="molecule type" value="Genomic_DNA"/>
</dbReference>
<dbReference type="OrthoDB" id="2107166at2759"/>
<keyword evidence="2" id="KW-1185">Reference proteome</keyword>
<evidence type="ECO:0000313" key="1">
    <source>
        <dbReference type="EMBL" id="RGP80044.1"/>
    </source>
</evidence>
<reference evidence="1 2" key="1">
    <citation type="journal article" date="2018" name="PLoS Pathog.">
        <title>Evolution of structural diversity of trichothecenes, a family of toxins produced by plant pathogenic and entomopathogenic fungi.</title>
        <authorList>
            <person name="Proctor R.H."/>
            <person name="McCormick S.P."/>
            <person name="Kim H.S."/>
            <person name="Cardoza R.E."/>
            <person name="Stanley A.M."/>
            <person name="Lindo L."/>
            <person name="Kelly A."/>
            <person name="Brown D.W."/>
            <person name="Lee T."/>
            <person name="Vaughan M.M."/>
            <person name="Alexander N.J."/>
            <person name="Busman M."/>
            <person name="Gutierrez S."/>
        </authorList>
    </citation>
    <scope>NUCLEOTIDE SEQUENCE [LARGE SCALE GENOMIC DNA]</scope>
    <source>
        <strain evidence="1 2">NRRL 20695</strain>
    </source>
</reference>
<dbReference type="Proteomes" id="UP000266234">
    <property type="component" value="Unassembled WGS sequence"/>
</dbReference>
<sequence length="109" mass="12339">MSRKAPTNVDAERLPDGFERVEYDAQSQIYSFRDSEGCFWQSSPGNYYGVLKKVEAGSQASIDFRARNPQFFSSTRTDRIVGPEPQDFGQQYPQSWAEHIRPDTGGAPQ</sequence>
<proteinExistence type="predicted"/>
<gene>
    <name evidence="1" type="ORF">FLONG3_1815</name>
</gene>
<name>A0A395T5L8_9HYPO</name>
<comment type="caution">
    <text evidence="1">The sequence shown here is derived from an EMBL/GenBank/DDBJ whole genome shotgun (WGS) entry which is preliminary data.</text>
</comment>
<accession>A0A395T5L8</accession>
<organism evidence="1 2">
    <name type="scientific">Fusarium longipes</name>
    <dbReference type="NCBI Taxonomy" id="694270"/>
    <lineage>
        <taxon>Eukaryota</taxon>
        <taxon>Fungi</taxon>
        <taxon>Dikarya</taxon>
        <taxon>Ascomycota</taxon>
        <taxon>Pezizomycotina</taxon>
        <taxon>Sordariomycetes</taxon>
        <taxon>Hypocreomycetidae</taxon>
        <taxon>Hypocreales</taxon>
        <taxon>Nectriaceae</taxon>
        <taxon>Fusarium</taxon>
    </lineage>
</organism>
<dbReference type="AlphaFoldDB" id="A0A395T5L8"/>
<protein>
    <submittedName>
        <fullName evidence="1">Uncharacterized protein</fullName>
    </submittedName>
</protein>